<proteinExistence type="predicted"/>
<accession>A0A0N9HZ05</accession>
<protein>
    <recommendedName>
        <fullName evidence="1">Thioester reductase (TE) domain-containing protein</fullName>
    </recommendedName>
</protein>
<dbReference type="Proteomes" id="UP000063699">
    <property type="component" value="Chromosome"/>
</dbReference>
<keyword evidence="3" id="KW-1185">Reference proteome</keyword>
<name>A0A0N9HZ05_9PSEU</name>
<organism evidence="2 3">
    <name type="scientific">Kibdelosporangium phytohabitans</name>
    <dbReference type="NCBI Taxonomy" id="860235"/>
    <lineage>
        <taxon>Bacteria</taxon>
        <taxon>Bacillati</taxon>
        <taxon>Actinomycetota</taxon>
        <taxon>Actinomycetes</taxon>
        <taxon>Pseudonocardiales</taxon>
        <taxon>Pseudonocardiaceae</taxon>
        <taxon>Kibdelosporangium</taxon>
    </lineage>
</organism>
<reference evidence="2 3" key="1">
    <citation type="submission" date="2015-07" db="EMBL/GenBank/DDBJ databases">
        <title>Genome sequencing of Kibdelosporangium phytohabitans.</title>
        <authorList>
            <person name="Qin S."/>
            <person name="Xing K."/>
        </authorList>
    </citation>
    <scope>NUCLEOTIDE SEQUENCE [LARGE SCALE GENOMIC DNA]</scope>
    <source>
        <strain evidence="2 3">KLBMP1111</strain>
    </source>
</reference>
<dbReference type="GO" id="GO:0005737">
    <property type="term" value="C:cytoplasm"/>
    <property type="evidence" value="ECO:0007669"/>
    <property type="project" value="TreeGrafter"/>
</dbReference>
<gene>
    <name evidence="2" type="ORF">AOZ06_18090</name>
</gene>
<evidence type="ECO:0000313" key="2">
    <source>
        <dbReference type="EMBL" id="ALG08574.1"/>
    </source>
</evidence>
<dbReference type="AlphaFoldDB" id="A0A0N9HZ05"/>
<dbReference type="Gene3D" id="3.40.50.720">
    <property type="entry name" value="NAD(P)-binding Rossmann-like Domain"/>
    <property type="match status" value="1"/>
</dbReference>
<evidence type="ECO:0000313" key="3">
    <source>
        <dbReference type="Proteomes" id="UP000063699"/>
    </source>
</evidence>
<dbReference type="InterPro" id="IPR036291">
    <property type="entry name" value="NAD(P)-bd_dom_sf"/>
</dbReference>
<dbReference type="PANTHER" id="PTHR48079">
    <property type="entry name" value="PROTEIN YEEZ"/>
    <property type="match status" value="1"/>
</dbReference>
<dbReference type="EMBL" id="CP012752">
    <property type="protein sequence ID" value="ALG08574.1"/>
    <property type="molecule type" value="Genomic_DNA"/>
</dbReference>
<dbReference type="SUPFAM" id="SSF51735">
    <property type="entry name" value="NAD(P)-binding Rossmann-fold domains"/>
    <property type="match status" value="1"/>
</dbReference>
<feature type="domain" description="Thioester reductase (TE)" evidence="1">
    <location>
        <begin position="39"/>
        <end position="182"/>
    </location>
</feature>
<dbReference type="Pfam" id="PF07993">
    <property type="entry name" value="NAD_binding_4"/>
    <property type="match status" value="1"/>
</dbReference>
<dbReference type="STRING" id="860235.AOZ06_18090"/>
<dbReference type="InterPro" id="IPR013120">
    <property type="entry name" value="FAR_NAD-bd"/>
</dbReference>
<dbReference type="InterPro" id="IPR051783">
    <property type="entry name" value="NAD(P)-dependent_oxidoreduct"/>
</dbReference>
<sequence>MILGGSGYLGSAIAQVCDRAGAQVRVVSRSGEAFAGEGVRGDVRMPRLGLPPAALKQVQDTTHVVFTFGSVSWTSGPGQALETHSAGTKSALEFLRQLPNLEQAVHVSSLLALGRSEGRVTNRELYTGQKFRNWYEYGKYCAERHVRDTPDLPVGIVRFGPILGPDPRGGRLDTTHSLPAVFPHLLAGYPVHLAGRGDFPSWVTDVYSAAEIVHKALRNPIGRDTWSWFDPAKPTLREVFEEVCRPWGTVPKILEAKPLGRLVKLFGERMGTPAELAEYTDPWFDLDPAILDDIPRPWPIPEPGYLAATGQSLLGARAGRGISA</sequence>
<dbReference type="GO" id="GO:0004029">
    <property type="term" value="F:aldehyde dehydrogenase (NAD+) activity"/>
    <property type="evidence" value="ECO:0007669"/>
    <property type="project" value="TreeGrafter"/>
</dbReference>
<dbReference type="RefSeq" id="WP_054290481.1">
    <property type="nucleotide sequence ID" value="NZ_CP012752.1"/>
</dbReference>
<dbReference type="KEGG" id="kphy:AOZ06_18090"/>
<evidence type="ECO:0000259" key="1">
    <source>
        <dbReference type="Pfam" id="PF07993"/>
    </source>
</evidence>
<dbReference type="PANTHER" id="PTHR48079:SF6">
    <property type="entry name" value="NAD(P)-BINDING DOMAIN-CONTAINING PROTEIN-RELATED"/>
    <property type="match status" value="1"/>
</dbReference>